<reference evidence="1" key="1">
    <citation type="submission" date="2021-01" db="EMBL/GenBank/DDBJ databases">
        <authorList>
            <consortium name="Genoscope - CEA"/>
            <person name="William W."/>
        </authorList>
    </citation>
    <scope>NUCLEOTIDE SEQUENCE</scope>
</reference>
<dbReference type="OrthoDB" id="284832at2759"/>
<gene>
    <name evidence="1" type="ORF">PSON_ATCC_30995.1.T0980029</name>
</gene>
<sequence length="86" mass="10498">MEFNQSDLFLRAISICDQQMKSSKDLDYQNSCTNEYFKYKTEQNTLRKEYQICDKKCNEKNECKKECLRLQNDKQQLLMQYFLKTI</sequence>
<keyword evidence="2" id="KW-1185">Reference proteome</keyword>
<evidence type="ECO:0000313" key="2">
    <source>
        <dbReference type="Proteomes" id="UP000692954"/>
    </source>
</evidence>
<name>A0A8S1Q8P2_9CILI</name>
<evidence type="ECO:0000313" key="1">
    <source>
        <dbReference type="EMBL" id="CAD8111364.1"/>
    </source>
</evidence>
<dbReference type="EMBL" id="CAJJDN010000098">
    <property type="protein sequence ID" value="CAD8111364.1"/>
    <property type="molecule type" value="Genomic_DNA"/>
</dbReference>
<dbReference type="AlphaFoldDB" id="A0A8S1Q8P2"/>
<organism evidence="1 2">
    <name type="scientific">Paramecium sonneborni</name>
    <dbReference type="NCBI Taxonomy" id="65129"/>
    <lineage>
        <taxon>Eukaryota</taxon>
        <taxon>Sar</taxon>
        <taxon>Alveolata</taxon>
        <taxon>Ciliophora</taxon>
        <taxon>Intramacronucleata</taxon>
        <taxon>Oligohymenophorea</taxon>
        <taxon>Peniculida</taxon>
        <taxon>Parameciidae</taxon>
        <taxon>Paramecium</taxon>
    </lineage>
</organism>
<accession>A0A8S1Q8P2</accession>
<proteinExistence type="predicted"/>
<protein>
    <submittedName>
        <fullName evidence="1">Uncharacterized protein</fullName>
    </submittedName>
</protein>
<comment type="caution">
    <text evidence="1">The sequence shown here is derived from an EMBL/GenBank/DDBJ whole genome shotgun (WGS) entry which is preliminary data.</text>
</comment>
<dbReference type="Proteomes" id="UP000692954">
    <property type="component" value="Unassembled WGS sequence"/>
</dbReference>